<accession>A0A2G9U0W4</accession>
<evidence type="ECO:0000313" key="2">
    <source>
        <dbReference type="EMBL" id="PIO63808.1"/>
    </source>
</evidence>
<reference evidence="2 3" key="1">
    <citation type="submission" date="2015-09" db="EMBL/GenBank/DDBJ databases">
        <title>Draft genome of the parasitic nematode Teladorsagia circumcincta isolate WARC Sus (inbred).</title>
        <authorList>
            <person name="Mitreva M."/>
        </authorList>
    </citation>
    <scope>NUCLEOTIDE SEQUENCE [LARGE SCALE GENOMIC DNA]</scope>
    <source>
        <strain evidence="2 3">S</strain>
    </source>
</reference>
<dbReference type="SUPFAM" id="SSF55797">
    <property type="entry name" value="PR-1-like"/>
    <property type="match status" value="1"/>
</dbReference>
<gene>
    <name evidence="2" type="ORF">TELCIR_14578</name>
</gene>
<name>A0A2G9U0W4_TELCI</name>
<proteinExistence type="predicted"/>
<dbReference type="Pfam" id="PF00188">
    <property type="entry name" value="CAP"/>
    <property type="match status" value="1"/>
</dbReference>
<dbReference type="EMBL" id="KZ350505">
    <property type="protein sequence ID" value="PIO63808.1"/>
    <property type="molecule type" value="Genomic_DNA"/>
</dbReference>
<dbReference type="Proteomes" id="UP000230423">
    <property type="component" value="Unassembled WGS sequence"/>
</dbReference>
<dbReference type="Gene3D" id="3.40.33.10">
    <property type="entry name" value="CAP"/>
    <property type="match status" value="1"/>
</dbReference>
<organism evidence="2 3">
    <name type="scientific">Teladorsagia circumcincta</name>
    <name type="common">Brown stomach worm</name>
    <name type="synonym">Ostertagia circumcincta</name>
    <dbReference type="NCBI Taxonomy" id="45464"/>
    <lineage>
        <taxon>Eukaryota</taxon>
        <taxon>Metazoa</taxon>
        <taxon>Ecdysozoa</taxon>
        <taxon>Nematoda</taxon>
        <taxon>Chromadorea</taxon>
        <taxon>Rhabditida</taxon>
        <taxon>Rhabditina</taxon>
        <taxon>Rhabditomorpha</taxon>
        <taxon>Strongyloidea</taxon>
        <taxon>Trichostrongylidae</taxon>
        <taxon>Teladorsagia</taxon>
    </lineage>
</organism>
<dbReference type="InterPro" id="IPR035940">
    <property type="entry name" value="CAP_sf"/>
</dbReference>
<dbReference type="InterPro" id="IPR014044">
    <property type="entry name" value="CAP_dom"/>
</dbReference>
<protein>
    <submittedName>
        <fullName evidence="2">SCP-like protein</fullName>
    </submittedName>
</protein>
<sequence length="235" mass="26986">MGSHQIPVSSSNKTSEINQICSGNRGMNDRIRTIALQGHNYRRSRLALGRVRKNNGALLRPATNMIKLRYDCKLETSAKGVADKCTTTRSTLPPQVRENIHRIHRSSARFRTDAMIEAIKHWWGQVRLVPGIGVRAIFREKHEYSTIRYFTLTVNRLKRFRWLGRRPNILDALYHNHAAATGTSYVITEPGGMLSTKMFTCQVARAHIVRWVTTATRAMDCAPKLRVLFERREME</sequence>
<dbReference type="CDD" id="cd05380">
    <property type="entry name" value="CAP_euk"/>
    <property type="match status" value="1"/>
</dbReference>
<dbReference type="SMART" id="SM00198">
    <property type="entry name" value="SCP"/>
    <property type="match status" value="1"/>
</dbReference>
<evidence type="ECO:0000313" key="3">
    <source>
        <dbReference type="Proteomes" id="UP000230423"/>
    </source>
</evidence>
<feature type="domain" description="SCP" evidence="1">
    <location>
        <begin position="29"/>
        <end position="153"/>
    </location>
</feature>
<evidence type="ECO:0000259" key="1">
    <source>
        <dbReference type="SMART" id="SM00198"/>
    </source>
</evidence>
<keyword evidence="3" id="KW-1185">Reference proteome</keyword>
<dbReference type="OrthoDB" id="414826at2759"/>
<dbReference type="AlphaFoldDB" id="A0A2G9U0W4"/>